<evidence type="ECO:0000313" key="2">
    <source>
        <dbReference type="Proteomes" id="UP000664698"/>
    </source>
</evidence>
<comment type="caution">
    <text evidence="1">The sequence shown here is derived from an EMBL/GenBank/DDBJ whole genome shotgun (WGS) entry which is preliminary data.</text>
</comment>
<name>A0ABS3BLS1_9BACT</name>
<dbReference type="EMBL" id="JAFKCW010000001">
    <property type="protein sequence ID" value="MBN7799957.1"/>
    <property type="molecule type" value="Genomic_DNA"/>
</dbReference>
<dbReference type="RefSeq" id="WP_206567926.1">
    <property type="nucleotide sequence ID" value="NZ_JAFKCW010000001.1"/>
</dbReference>
<dbReference type="SUPFAM" id="SSF56281">
    <property type="entry name" value="Metallo-hydrolase/oxidoreductase"/>
    <property type="match status" value="1"/>
</dbReference>
<dbReference type="InterPro" id="IPR036866">
    <property type="entry name" value="RibonucZ/Hydroxyglut_hydro"/>
</dbReference>
<gene>
    <name evidence="1" type="ORF">J0A67_03745</name>
</gene>
<organism evidence="1 2">
    <name type="scientific">Algoriphagus aestuariicola</name>
    <dbReference type="NCBI Taxonomy" id="1852016"/>
    <lineage>
        <taxon>Bacteria</taxon>
        <taxon>Pseudomonadati</taxon>
        <taxon>Bacteroidota</taxon>
        <taxon>Cytophagia</taxon>
        <taxon>Cytophagales</taxon>
        <taxon>Cyclobacteriaceae</taxon>
        <taxon>Algoriphagus</taxon>
    </lineage>
</organism>
<evidence type="ECO:0008006" key="3">
    <source>
        <dbReference type="Google" id="ProtNLM"/>
    </source>
</evidence>
<evidence type="ECO:0000313" key="1">
    <source>
        <dbReference type="EMBL" id="MBN7799957.1"/>
    </source>
</evidence>
<reference evidence="1 2" key="1">
    <citation type="submission" date="2021-03" db="EMBL/GenBank/DDBJ databases">
        <title>novel species isolated from a fishpond in China.</title>
        <authorList>
            <person name="Lu H."/>
            <person name="Cai Z."/>
        </authorList>
    </citation>
    <scope>NUCLEOTIDE SEQUENCE [LARGE SCALE GENOMIC DNA]</scope>
    <source>
        <strain evidence="1 2">JCM 31546</strain>
    </source>
</reference>
<dbReference type="Proteomes" id="UP000664698">
    <property type="component" value="Unassembled WGS sequence"/>
</dbReference>
<sequence length="84" mass="9317">MNGLGIAGEIIPTKGPTEDGIAIFLDSGEAFVGDLLQEHEASELDDEKAKDDWENLRRMGVSKVFPSHFSPNELERKKTYPKSI</sequence>
<proteinExistence type="predicted"/>
<keyword evidence="2" id="KW-1185">Reference proteome</keyword>
<accession>A0ABS3BLS1</accession>
<protein>
    <recommendedName>
        <fullName evidence="3">Metallo-beta-lactamase domain-containing protein</fullName>
    </recommendedName>
</protein>
<dbReference type="Gene3D" id="3.60.15.10">
    <property type="entry name" value="Ribonuclease Z/Hydroxyacylglutathione hydrolase-like"/>
    <property type="match status" value="1"/>
</dbReference>